<evidence type="ECO:0000313" key="5">
    <source>
        <dbReference type="Proteomes" id="UP001498398"/>
    </source>
</evidence>
<name>A0ABR1JYB9_9AGAR</name>
<evidence type="ECO:0000256" key="2">
    <source>
        <dbReference type="SAM" id="MobiDB-lite"/>
    </source>
</evidence>
<comment type="caution">
    <text evidence="4">The sequence shown here is derived from an EMBL/GenBank/DDBJ whole genome shotgun (WGS) entry which is preliminary data.</text>
</comment>
<comment type="similarity">
    <text evidence="1">Belongs to the DNA mismatch repair MutS family.</text>
</comment>
<dbReference type="Gene3D" id="1.10.1420.10">
    <property type="match status" value="1"/>
</dbReference>
<protein>
    <recommendedName>
        <fullName evidence="3">DNA mismatch repair protein MutS core domain-containing protein</fullName>
    </recommendedName>
</protein>
<sequence>MTRDLKQLSNRRRHQSRKRKQISKTVSGDNLMSDSPVEDDLGETPPSRHKKVRWDSHATSETHDNLEMESETSQSVVVEKIALTAWCQNNRVGVAYYDPSKCIIYIVEDTEETSHFDLTRMILEQASPDIVLTSSRSDDAFKDTVSEFMDASCGIFQIRPYKEFSAAKGRDRLLSLQLLSELPSQHAENAGSSDGESSEDPSRNAYDFMKRQRESVGDPAMKRWNASIRLYNFASTESSSLCMASVGALIDHLIRERALDHMEDEGIHSLEVRDIESLALNEIMQINMDALLWVFILDFIFCALQATSSLQIFENESHASIHSDKTKEGLSLAGVLDNTHTSLGRALMRVWLLRPSLSLNTIRARHDAIDCFLKAENHSATNALHSHLKGIKNVPRMLNILKTGRAKVSDWQGLVKIDWEESAEAGRLCVRPHIDEELDKRKHIYHGIDSVLLARLKVKKGCSQKLPKGYPFLRNVPPH</sequence>
<dbReference type="Pfam" id="PF05192">
    <property type="entry name" value="MutS_III"/>
    <property type="match status" value="1"/>
</dbReference>
<dbReference type="Gene3D" id="3.30.420.110">
    <property type="entry name" value="MutS, connector domain"/>
    <property type="match status" value="1"/>
</dbReference>
<dbReference type="SUPFAM" id="SSF48334">
    <property type="entry name" value="DNA repair protein MutS, domain III"/>
    <property type="match status" value="1"/>
</dbReference>
<feature type="compositionally biased region" description="Basic and acidic residues" evidence="2">
    <location>
        <begin position="53"/>
        <end position="66"/>
    </location>
</feature>
<proteinExistence type="inferred from homology"/>
<keyword evidence="5" id="KW-1185">Reference proteome</keyword>
<feature type="domain" description="DNA mismatch repair protein MutS core" evidence="3">
    <location>
        <begin position="306"/>
        <end position="415"/>
    </location>
</feature>
<accession>A0ABR1JYB9</accession>
<evidence type="ECO:0000313" key="4">
    <source>
        <dbReference type="EMBL" id="KAK7469304.1"/>
    </source>
</evidence>
<dbReference type="EMBL" id="JBANRG010000003">
    <property type="protein sequence ID" value="KAK7469304.1"/>
    <property type="molecule type" value="Genomic_DNA"/>
</dbReference>
<dbReference type="InterPro" id="IPR045076">
    <property type="entry name" value="MutS"/>
</dbReference>
<dbReference type="PANTHER" id="PTHR11361:SF20">
    <property type="entry name" value="MUTS PROTEIN HOMOLOG 5"/>
    <property type="match status" value="1"/>
</dbReference>
<feature type="compositionally biased region" description="Polar residues" evidence="2">
    <location>
        <begin position="23"/>
        <end position="33"/>
    </location>
</feature>
<evidence type="ECO:0000259" key="3">
    <source>
        <dbReference type="Pfam" id="PF05192"/>
    </source>
</evidence>
<organism evidence="4 5">
    <name type="scientific">Marasmiellus scandens</name>
    <dbReference type="NCBI Taxonomy" id="2682957"/>
    <lineage>
        <taxon>Eukaryota</taxon>
        <taxon>Fungi</taxon>
        <taxon>Dikarya</taxon>
        <taxon>Basidiomycota</taxon>
        <taxon>Agaricomycotina</taxon>
        <taxon>Agaricomycetes</taxon>
        <taxon>Agaricomycetidae</taxon>
        <taxon>Agaricales</taxon>
        <taxon>Marasmiineae</taxon>
        <taxon>Omphalotaceae</taxon>
        <taxon>Marasmiellus</taxon>
    </lineage>
</organism>
<dbReference type="InterPro" id="IPR036187">
    <property type="entry name" value="DNA_mismatch_repair_MutS_sf"/>
</dbReference>
<gene>
    <name evidence="4" type="ORF">VKT23_003788</name>
</gene>
<dbReference type="PANTHER" id="PTHR11361">
    <property type="entry name" value="DNA MISMATCH REPAIR PROTEIN MUTS FAMILY MEMBER"/>
    <property type="match status" value="1"/>
</dbReference>
<feature type="compositionally biased region" description="Basic residues" evidence="2">
    <location>
        <begin position="9"/>
        <end position="22"/>
    </location>
</feature>
<evidence type="ECO:0000256" key="1">
    <source>
        <dbReference type="ARBA" id="ARBA00006271"/>
    </source>
</evidence>
<dbReference type="Proteomes" id="UP001498398">
    <property type="component" value="Unassembled WGS sequence"/>
</dbReference>
<dbReference type="InterPro" id="IPR036678">
    <property type="entry name" value="MutS_con_dom_sf"/>
</dbReference>
<feature type="region of interest" description="Disordered" evidence="2">
    <location>
        <begin position="1"/>
        <end position="71"/>
    </location>
</feature>
<reference evidence="4 5" key="1">
    <citation type="submission" date="2024-01" db="EMBL/GenBank/DDBJ databases">
        <title>A draft genome for the cacao thread blight pathogen Marasmiellus scandens.</title>
        <authorList>
            <person name="Baruah I.K."/>
            <person name="Leung J."/>
            <person name="Bukari Y."/>
            <person name="Amoako-Attah I."/>
            <person name="Meinhardt L.W."/>
            <person name="Bailey B.A."/>
            <person name="Cohen S.P."/>
        </authorList>
    </citation>
    <scope>NUCLEOTIDE SEQUENCE [LARGE SCALE GENOMIC DNA]</scope>
    <source>
        <strain evidence="4 5">GH-19</strain>
    </source>
</reference>
<dbReference type="InterPro" id="IPR007696">
    <property type="entry name" value="DNA_mismatch_repair_MutS_core"/>
</dbReference>